<dbReference type="InterPro" id="IPR018060">
    <property type="entry name" value="HTH_AraC"/>
</dbReference>
<organism evidence="7 8">
    <name type="scientific">Neorhizobium lilium</name>
    <dbReference type="NCBI Taxonomy" id="2503024"/>
    <lineage>
        <taxon>Bacteria</taxon>
        <taxon>Pseudomonadati</taxon>
        <taxon>Pseudomonadota</taxon>
        <taxon>Alphaproteobacteria</taxon>
        <taxon>Hyphomicrobiales</taxon>
        <taxon>Rhizobiaceae</taxon>
        <taxon>Rhizobium/Agrobacterium group</taxon>
        <taxon>Neorhizobium</taxon>
    </lineage>
</organism>
<dbReference type="RefSeq" id="WP_128445426.1">
    <property type="nucleotide sequence ID" value="NZ_SBIP01000006.1"/>
</dbReference>
<evidence type="ECO:0000259" key="6">
    <source>
        <dbReference type="PROSITE" id="PS01124"/>
    </source>
</evidence>
<comment type="caution">
    <text evidence="7">The sequence shown here is derived from an EMBL/GenBank/DDBJ whole genome shotgun (WGS) entry which is preliminary data.</text>
</comment>
<evidence type="ECO:0000256" key="3">
    <source>
        <dbReference type="ARBA" id="ARBA00023159"/>
    </source>
</evidence>
<dbReference type="Pfam" id="PF02311">
    <property type="entry name" value="AraC_binding"/>
    <property type="match status" value="1"/>
</dbReference>
<dbReference type="CDD" id="cd06124">
    <property type="entry name" value="cupin_NimR-like_N"/>
    <property type="match status" value="1"/>
</dbReference>
<evidence type="ECO:0000256" key="4">
    <source>
        <dbReference type="ARBA" id="ARBA00023163"/>
    </source>
</evidence>
<dbReference type="PANTHER" id="PTHR11019">
    <property type="entry name" value="HTH-TYPE TRANSCRIPTIONAL REGULATOR NIMR"/>
    <property type="match status" value="1"/>
</dbReference>
<keyword evidence="1" id="KW-0805">Transcription regulation</keyword>
<dbReference type="InterPro" id="IPR011051">
    <property type="entry name" value="RmlC_Cupin_sf"/>
</dbReference>
<dbReference type="InterPro" id="IPR020449">
    <property type="entry name" value="Tscrpt_reg_AraC-type_HTH"/>
</dbReference>
<dbReference type="AlphaFoldDB" id="A0A3S3RPN1"/>
<evidence type="ECO:0000313" key="8">
    <source>
        <dbReference type="Proteomes" id="UP000287687"/>
    </source>
</evidence>
<dbReference type="Proteomes" id="UP000287687">
    <property type="component" value="Unassembled WGS sequence"/>
</dbReference>
<sequence length="253" mass="27951">MRVQSVTENVSVITQKEKNFASGQHSHPQAQLIYAVSGVVEVITELGLWVVPPSRAIWVPPLVNHVTRSHGDVEFRALLINSSCVGDLPAHCMVVQVSPLLRELIVRLADLAETRQYHRERIDVILQLLMMEIVFTPIAAFSLTMPKDQRLVELCDRIRLNPSISISIETAASKTGMSRASLMRRFAGETGLGLGRWQQQARLLKALRLLAQGCNIIDVANECGYDSPSAFSAMFRRSLGRVPSGYFNDSGAG</sequence>
<evidence type="ECO:0000256" key="2">
    <source>
        <dbReference type="ARBA" id="ARBA00023125"/>
    </source>
</evidence>
<evidence type="ECO:0000313" key="7">
    <source>
        <dbReference type="EMBL" id="RWX74765.1"/>
    </source>
</evidence>
<keyword evidence="4" id="KW-0804">Transcription</keyword>
<reference evidence="7 8" key="1">
    <citation type="submission" date="2019-01" db="EMBL/GenBank/DDBJ databases">
        <title>The draft genome of Rhizobium sp. 24NR.</title>
        <authorList>
            <person name="Liu L."/>
            <person name="Liang L."/>
            <person name="Shi S."/>
            <person name="Xu L."/>
            <person name="Wang X."/>
            <person name="Li L."/>
            <person name="Zhang X."/>
        </authorList>
    </citation>
    <scope>NUCLEOTIDE SEQUENCE [LARGE SCALE GENOMIC DNA]</scope>
    <source>
        <strain evidence="7 8">24NR</strain>
    </source>
</reference>
<dbReference type="Gene3D" id="2.60.120.10">
    <property type="entry name" value="Jelly Rolls"/>
    <property type="match status" value="1"/>
</dbReference>
<dbReference type="InterPro" id="IPR014710">
    <property type="entry name" value="RmlC-like_jellyroll"/>
</dbReference>
<dbReference type="Pfam" id="PF12833">
    <property type="entry name" value="HTH_18"/>
    <property type="match status" value="1"/>
</dbReference>
<keyword evidence="8" id="KW-1185">Reference proteome</keyword>
<evidence type="ECO:0000256" key="5">
    <source>
        <dbReference type="SAM" id="Phobius"/>
    </source>
</evidence>
<dbReference type="InterPro" id="IPR003313">
    <property type="entry name" value="AraC-bd"/>
</dbReference>
<dbReference type="GO" id="GO:0003700">
    <property type="term" value="F:DNA-binding transcription factor activity"/>
    <property type="evidence" value="ECO:0007669"/>
    <property type="project" value="InterPro"/>
</dbReference>
<name>A0A3S3RPN1_9HYPH</name>
<feature type="transmembrane region" description="Helical" evidence="5">
    <location>
        <begin position="124"/>
        <end position="145"/>
    </location>
</feature>
<dbReference type="Gene3D" id="1.10.10.60">
    <property type="entry name" value="Homeodomain-like"/>
    <property type="match status" value="1"/>
</dbReference>
<gene>
    <name evidence="7" type="ORF">EPK99_22930</name>
</gene>
<keyword evidence="5" id="KW-0472">Membrane</keyword>
<proteinExistence type="predicted"/>
<dbReference type="SMART" id="SM00342">
    <property type="entry name" value="HTH_ARAC"/>
    <property type="match status" value="1"/>
</dbReference>
<dbReference type="PROSITE" id="PS01124">
    <property type="entry name" value="HTH_ARAC_FAMILY_2"/>
    <property type="match status" value="1"/>
</dbReference>
<evidence type="ECO:0000256" key="1">
    <source>
        <dbReference type="ARBA" id="ARBA00023015"/>
    </source>
</evidence>
<dbReference type="GO" id="GO:0043565">
    <property type="term" value="F:sequence-specific DNA binding"/>
    <property type="evidence" value="ECO:0007669"/>
    <property type="project" value="InterPro"/>
</dbReference>
<keyword evidence="5" id="KW-0812">Transmembrane</keyword>
<keyword evidence="5" id="KW-1133">Transmembrane helix</keyword>
<dbReference type="SUPFAM" id="SSF46689">
    <property type="entry name" value="Homeodomain-like"/>
    <property type="match status" value="1"/>
</dbReference>
<dbReference type="PANTHER" id="PTHR11019:SF199">
    <property type="entry name" value="HTH-TYPE TRANSCRIPTIONAL REGULATOR NIMR"/>
    <property type="match status" value="1"/>
</dbReference>
<protein>
    <submittedName>
        <fullName evidence="7">AraC family transcriptional regulator</fullName>
    </submittedName>
</protein>
<dbReference type="SUPFAM" id="SSF51182">
    <property type="entry name" value="RmlC-like cupins"/>
    <property type="match status" value="1"/>
</dbReference>
<dbReference type="OrthoDB" id="9804543at2"/>
<dbReference type="EMBL" id="SBIP01000006">
    <property type="protein sequence ID" value="RWX74765.1"/>
    <property type="molecule type" value="Genomic_DNA"/>
</dbReference>
<dbReference type="PRINTS" id="PR00032">
    <property type="entry name" value="HTHARAC"/>
</dbReference>
<accession>A0A3S3RPN1</accession>
<keyword evidence="2" id="KW-0238">DNA-binding</keyword>
<keyword evidence="3" id="KW-0010">Activator</keyword>
<dbReference type="InterPro" id="IPR009057">
    <property type="entry name" value="Homeodomain-like_sf"/>
</dbReference>
<feature type="domain" description="HTH araC/xylS-type" evidence="6">
    <location>
        <begin position="152"/>
        <end position="249"/>
    </location>
</feature>